<dbReference type="InterPro" id="IPR045324">
    <property type="entry name" value="Small_multidrug_res"/>
</dbReference>
<dbReference type="PANTHER" id="PTHR30561">
    <property type="entry name" value="SMR FAMILY PROTON-DEPENDENT DRUG EFFLUX TRANSPORTER SUGE"/>
    <property type="match status" value="1"/>
</dbReference>
<keyword evidence="2" id="KW-0813">Transport</keyword>
<dbReference type="Pfam" id="PF00893">
    <property type="entry name" value="Multi_Drug_Res"/>
    <property type="match status" value="1"/>
</dbReference>
<keyword evidence="5 9" id="KW-1133">Transmembrane helix</keyword>
<evidence type="ECO:0000256" key="3">
    <source>
        <dbReference type="ARBA" id="ARBA00022475"/>
    </source>
</evidence>
<evidence type="ECO:0000313" key="11">
    <source>
        <dbReference type="Proteomes" id="UP000644115"/>
    </source>
</evidence>
<evidence type="ECO:0000256" key="1">
    <source>
        <dbReference type="ARBA" id="ARBA00004651"/>
    </source>
</evidence>
<proteinExistence type="inferred from homology"/>
<feature type="transmembrane region" description="Helical" evidence="9">
    <location>
        <begin position="9"/>
        <end position="29"/>
    </location>
</feature>
<evidence type="ECO:0000256" key="8">
    <source>
        <dbReference type="SAM" id="MobiDB-lite"/>
    </source>
</evidence>
<keyword evidence="4 7" id="KW-0812">Transmembrane</keyword>
<organism evidence="10 11">
    <name type="scientific">Lentihominibacter faecis</name>
    <dbReference type="NCBI Taxonomy" id="2764712"/>
    <lineage>
        <taxon>Bacteria</taxon>
        <taxon>Bacillati</taxon>
        <taxon>Bacillota</taxon>
        <taxon>Clostridia</taxon>
        <taxon>Peptostreptococcales</taxon>
        <taxon>Anaerovoracaceae</taxon>
        <taxon>Lentihominibacter</taxon>
    </lineage>
</organism>
<feature type="transmembrane region" description="Helical" evidence="9">
    <location>
        <begin position="35"/>
        <end position="53"/>
    </location>
</feature>
<reference evidence="10" key="1">
    <citation type="submission" date="2020-08" db="EMBL/GenBank/DDBJ databases">
        <authorList>
            <person name="Liu C."/>
            <person name="Sun Q."/>
        </authorList>
    </citation>
    <scope>NUCLEOTIDE SEQUENCE</scope>
    <source>
        <strain evidence="10">BX16</strain>
    </source>
</reference>
<accession>A0A923SM20</accession>
<evidence type="ECO:0000313" key="10">
    <source>
        <dbReference type="EMBL" id="MBC5999707.1"/>
    </source>
</evidence>
<dbReference type="GO" id="GO:0005886">
    <property type="term" value="C:plasma membrane"/>
    <property type="evidence" value="ECO:0007669"/>
    <property type="project" value="UniProtKB-SubCell"/>
</dbReference>
<evidence type="ECO:0000256" key="4">
    <source>
        <dbReference type="ARBA" id="ARBA00022692"/>
    </source>
</evidence>
<protein>
    <submittedName>
        <fullName evidence="10">Multidrug efflux SMR transporter</fullName>
    </submittedName>
</protein>
<comment type="subcellular location">
    <subcellularLocation>
        <location evidence="1 7">Cell membrane</location>
        <topology evidence="1 7">Multi-pass membrane protein</topology>
    </subcellularLocation>
</comment>
<dbReference type="InterPro" id="IPR037185">
    <property type="entry name" value="EmrE-like"/>
</dbReference>
<dbReference type="Proteomes" id="UP000644115">
    <property type="component" value="Unassembled WGS sequence"/>
</dbReference>
<evidence type="ECO:0000256" key="2">
    <source>
        <dbReference type="ARBA" id="ARBA00022448"/>
    </source>
</evidence>
<evidence type="ECO:0000256" key="7">
    <source>
        <dbReference type="RuleBase" id="RU003942"/>
    </source>
</evidence>
<feature type="transmembrane region" description="Helical" evidence="9">
    <location>
        <begin position="65"/>
        <end position="86"/>
    </location>
</feature>
<keyword evidence="11" id="KW-1185">Reference proteome</keyword>
<evidence type="ECO:0000256" key="6">
    <source>
        <dbReference type="ARBA" id="ARBA00023136"/>
    </source>
</evidence>
<evidence type="ECO:0000256" key="9">
    <source>
        <dbReference type="SAM" id="Phobius"/>
    </source>
</evidence>
<dbReference type="EMBL" id="JACRWC010000087">
    <property type="protein sequence ID" value="MBC5999707.1"/>
    <property type="molecule type" value="Genomic_DNA"/>
</dbReference>
<gene>
    <name evidence="10" type="ORF">H8876_06805</name>
</gene>
<keyword evidence="6 9" id="KW-0472">Membrane</keyword>
<comment type="similarity">
    <text evidence="7">Belongs to the drug/metabolite transporter (DMT) superfamily. Small multidrug resistance (SMR) (TC 2.A.7.1) family.</text>
</comment>
<dbReference type="Gene3D" id="1.10.3730.20">
    <property type="match status" value="1"/>
</dbReference>
<dbReference type="RefSeq" id="WP_177264834.1">
    <property type="nucleotide sequence ID" value="NZ_JACRWC010000087.1"/>
</dbReference>
<feature type="compositionally biased region" description="Basic and acidic residues" evidence="8">
    <location>
        <begin position="122"/>
        <end position="142"/>
    </location>
</feature>
<feature type="transmembrane region" description="Helical" evidence="9">
    <location>
        <begin position="92"/>
        <end position="110"/>
    </location>
</feature>
<dbReference type="AlphaFoldDB" id="A0A923SM20"/>
<name>A0A923SM20_9FIRM</name>
<comment type="caution">
    <text evidence="10">The sequence shown here is derived from an EMBL/GenBank/DDBJ whole genome shotgun (WGS) entry which is preliminary data.</text>
</comment>
<dbReference type="SUPFAM" id="SSF103481">
    <property type="entry name" value="Multidrug resistance efflux transporter EmrE"/>
    <property type="match status" value="1"/>
</dbReference>
<keyword evidence="3" id="KW-1003">Cell membrane</keyword>
<dbReference type="GO" id="GO:0022857">
    <property type="term" value="F:transmembrane transporter activity"/>
    <property type="evidence" value="ECO:0007669"/>
    <property type="project" value="InterPro"/>
</dbReference>
<feature type="region of interest" description="Disordered" evidence="8">
    <location>
        <begin position="114"/>
        <end position="142"/>
    </location>
</feature>
<dbReference type="InterPro" id="IPR000390">
    <property type="entry name" value="Small_drug/metabolite_transptr"/>
</dbReference>
<sequence>MLNVSKRTAYMILAISIVVEVIGDAMLTASHGYDHALLGIAAIIAIVFSFFLFSKILHIIDLPIAYATWCVVGTLACTLLGVFFFHQHLSPIGWISIIILAAATFTMNMWGTPAEDPENAETESRETAENTNDANREENGSC</sequence>
<dbReference type="PANTHER" id="PTHR30561:SF1">
    <property type="entry name" value="MULTIDRUG TRANSPORTER EMRE"/>
    <property type="match status" value="1"/>
</dbReference>
<evidence type="ECO:0000256" key="5">
    <source>
        <dbReference type="ARBA" id="ARBA00022989"/>
    </source>
</evidence>